<dbReference type="EMBL" id="DS113324">
    <property type="protein sequence ID" value="EAY11171.1"/>
    <property type="molecule type" value="Genomic_DNA"/>
</dbReference>
<dbReference type="KEGG" id="tva:4769123"/>
<feature type="region of interest" description="Disordered" evidence="1">
    <location>
        <begin position="873"/>
        <end position="910"/>
    </location>
</feature>
<accession>A2E853</accession>
<reference evidence="3" key="1">
    <citation type="submission" date="2006-10" db="EMBL/GenBank/DDBJ databases">
        <authorList>
            <person name="Amadeo P."/>
            <person name="Zhao Q."/>
            <person name="Wortman J."/>
            <person name="Fraser-Liggett C."/>
            <person name="Carlton J."/>
        </authorList>
    </citation>
    <scope>NUCLEOTIDE SEQUENCE</scope>
    <source>
        <strain evidence="3">G3</strain>
    </source>
</reference>
<evidence type="ECO:0000313" key="3">
    <source>
        <dbReference type="EMBL" id="EAY11171.1"/>
    </source>
</evidence>
<keyword evidence="2" id="KW-1133">Transmembrane helix</keyword>
<dbReference type="RefSeq" id="XP_001323394.1">
    <property type="nucleotide sequence ID" value="XM_001323359.1"/>
</dbReference>
<dbReference type="VEuPathDB" id="TrichDB:TVAG_498650"/>
<reference evidence="3" key="2">
    <citation type="journal article" date="2007" name="Science">
        <title>Draft genome sequence of the sexually transmitted pathogen Trichomonas vaginalis.</title>
        <authorList>
            <person name="Carlton J.M."/>
            <person name="Hirt R.P."/>
            <person name="Silva J.C."/>
            <person name="Delcher A.L."/>
            <person name="Schatz M."/>
            <person name="Zhao Q."/>
            <person name="Wortman J.R."/>
            <person name="Bidwell S.L."/>
            <person name="Alsmark U.C.M."/>
            <person name="Besteiro S."/>
            <person name="Sicheritz-Ponten T."/>
            <person name="Noel C.J."/>
            <person name="Dacks J.B."/>
            <person name="Foster P.G."/>
            <person name="Simillion C."/>
            <person name="Van de Peer Y."/>
            <person name="Miranda-Saavedra D."/>
            <person name="Barton G.J."/>
            <person name="Westrop G.D."/>
            <person name="Mueller S."/>
            <person name="Dessi D."/>
            <person name="Fiori P.L."/>
            <person name="Ren Q."/>
            <person name="Paulsen I."/>
            <person name="Zhang H."/>
            <person name="Bastida-Corcuera F.D."/>
            <person name="Simoes-Barbosa A."/>
            <person name="Brown M.T."/>
            <person name="Hayes R.D."/>
            <person name="Mukherjee M."/>
            <person name="Okumura C.Y."/>
            <person name="Schneider R."/>
            <person name="Smith A.J."/>
            <person name="Vanacova S."/>
            <person name="Villalvazo M."/>
            <person name="Haas B.J."/>
            <person name="Pertea M."/>
            <person name="Feldblyum T.V."/>
            <person name="Utterback T.R."/>
            <person name="Shu C.L."/>
            <person name="Osoegawa K."/>
            <person name="de Jong P.J."/>
            <person name="Hrdy I."/>
            <person name="Horvathova L."/>
            <person name="Zubacova Z."/>
            <person name="Dolezal P."/>
            <person name="Malik S.B."/>
            <person name="Logsdon J.M. Jr."/>
            <person name="Henze K."/>
            <person name="Gupta A."/>
            <person name="Wang C.C."/>
            <person name="Dunne R.L."/>
            <person name="Upcroft J.A."/>
            <person name="Upcroft P."/>
            <person name="White O."/>
            <person name="Salzberg S.L."/>
            <person name="Tang P."/>
            <person name="Chiu C.-H."/>
            <person name="Lee Y.-S."/>
            <person name="Embley T.M."/>
            <person name="Coombs G.H."/>
            <person name="Mottram J.C."/>
            <person name="Tachezy J."/>
            <person name="Fraser-Liggett C.M."/>
            <person name="Johnson P.J."/>
        </authorList>
    </citation>
    <scope>NUCLEOTIDE SEQUENCE [LARGE SCALE GENOMIC DNA]</scope>
    <source>
        <strain evidence="3">G3</strain>
    </source>
</reference>
<dbReference type="Proteomes" id="UP000001542">
    <property type="component" value="Unassembled WGS sequence"/>
</dbReference>
<protein>
    <submittedName>
        <fullName evidence="3">Uncharacterized protein</fullName>
    </submittedName>
</protein>
<dbReference type="AlphaFoldDB" id="A2E853"/>
<gene>
    <name evidence="3" type="ORF">TVAG_498650</name>
</gene>
<evidence type="ECO:0000256" key="1">
    <source>
        <dbReference type="SAM" id="MobiDB-lite"/>
    </source>
</evidence>
<keyword evidence="2" id="KW-0472">Membrane</keyword>
<feature type="compositionally biased region" description="Low complexity" evidence="1">
    <location>
        <begin position="887"/>
        <end position="903"/>
    </location>
</feature>
<name>A2E853_TRIV3</name>
<keyword evidence="4" id="KW-1185">Reference proteome</keyword>
<dbReference type="Gene3D" id="2.70.130.10">
    <property type="entry name" value="Mannose-6-phosphate receptor binding domain"/>
    <property type="match status" value="1"/>
</dbReference>
<evidence type="ECO:0000313" key="4">
    <source>
        <dbReference type="Proteomes" id="UP000001542"/>
    </source>
</evidence>
<dbReference type="InParanoid" id="A2E853"/>
<feature type="transmembrane region" description="Helical" evidence="2">
    <location>
        <begin position="920"/>
        <end position="945"/>
    </location>
</feature>
<dbReference type="VEuPathDB" id="TrichDB:TVAGG3_0852690"/>
<dbReference type="PANTHER" id="PTHR15071:SF0">
    <property type="entry name" value="MANNOSE 6-PHOSPHATE RECEPTOR-LIKE PROTEIN 1"/>
    <property type="match status" value="1"/>
</dbReference>
<dbReference type="GO" id="GO:0000139">
    <property type="term" value="C:Golgi membrane"/>
    <property type="evidence" value="ECO:0007669"/>
    <property type="project" value="UniProtKB-SubCell"/>
</dbReference>
<dbReference type="SUPFAM" id="SSF50911">
    <property type="entry name" value="Mannose 6-phosphate receptor domain"/>
    <property type="match status" value="1"/>
</dbReference>
<dbReference type="PANTHER" id="PTHR15071">
    <property type="entry name" value="MANNOSE-6-PHOSPHATE RECEPTOR FAMILY MEMBER"/>
    <property type="match status" value="1"/>
</dbReference>
<dbReference type="OrthoDB" id="10560145at2759"/>
<organism evidence="3 4">
    <name type="scientific">Trichomonas vaginalis (strain ATCC PRA-98 / G3)</name>
    <dbReference type="NCBI Taxonomy" id="412133"/>
    <lineage>
        <taxon>Eukaryota</taxon>
        <taxon>Metamonada</taxon>
        <taxon>Parabasalia</taxon>
        <taxon>Trichomonadida</taxon>
        <taxon>Trichomonadidae</taxon>
        <taxon>Trichomonas</taxon>
    </lineage>
</organism>
<sequence length="988" mass="110360">MLNFLVFPRLSRSLIERGICKVNIDGNQWDFNPAFANQTYEFEDTQKNYKYFFKPCDALDKNDLPRGADVEIRGANMMRLNENTNTWEYTNYLSEFDWSPKQLVISYNADGQMFPSFGDYFAVDVEIDLSCNSDVTDPKPSMVRSINYYGNRTEIRFMGEHTAGCSTPVNPPTPTPEFHKVCEFVSRMDGDPNRGIDAHFDDITSGPFGLRSTVQYSGKEMALHLKLCDRMLCPPPYLCEPKNSFSNVWICPLDPGEDRCKSFGVSRTDINPASLPQGGEAFGFELDYFDPATNLSTKVSVSSPDDEYPDGYMNIDTNIFLDDTGVRIKAKSHEADVVNIPIPPIPSDKCAMHYDNYGQSLDLNLTTLNPAAITDFYKWNVTVQGVHKPMMLYYRPCGPIACPTGHDCNGVEDATVFLCLDQKCRAYGEFDENINFTLVDVKDLANGVVSEYFGFQKKAQATYTCDANLNPQEIEINSTRLDLDGTTLKFTVRAKAACASGNPPQPFVVPRPPEFPTPPTPMRSPNPHNIIHNTTHYVSFNLDDFKSELSHMNTKIRSKDGSYADVHFEFSPWKQLTCPLDQGTCRKEYPNNANAFLCFDGSSANRFCYPYGDINYDQYIEKAGLNIDDGVLLKYNSYLNVQTVFKIYCDPDDDYDKLIVPTGQEIQLESTQADQIIYLKAKSNNACPVAFGKPTLPKTPNPTPVPQPIDPSKFRFTSKVINGYYIDLDLSQIPAHKEEIVMGTSLDFERATIQLDFDLARDCGQSATKTCLGGGQTFIWKCVDIDDHDYCYGIGDPRQKLSIQLTSDDLIDGVTAVYGGGYAGYTTAIQFLCNESVPYPRIDLDDIAYESNMFRVTLYAHTNAACPKKYVGPTSQPTSQPYPPTSGPTSQPTSQPYPHTPTATPQPGPTPIVKGISGGAVFLSIVFLPLFAYIILGVLINGFIFGKFELPFLGFWEGFYQNFITGAIFVFTFGHPNWCGAQGGYDTI</sequence>
<dbReference type="InterPro" id="IPR009011">
    <property type="entry name" value="Man6P_isomerase_rcpt-bd_dom_sf"/>
</dbReference>
<keyword evidence="2" id="KW-0812">Transmembrane</keyword>
<proteinExistence type="predicted"/>
<evidence type="ECO:0000256" key="2">
    <source>
        <dbReference type="SAM" id="Phobius"/>
    </source>
</evidence>